<feature type="compositionally biased region" description="Pro residues" evidence="1">
    <location>
        <begin position="17"/>
        <end position="29"/>
    </location>
</feature>
<keyword evidence="2" id="KW-0812">Transmembrane</keyword>
<name>A0ABP4AMJ8_9PSEU</name>
<evidence type="ECO:0000256" key="1">
    <source>
        <dbReference type="SAM" id="MobiDB-lite"/>
    </source>
</evidence>
<keyword evidence="2" id="KW-1133">Transmembrane helix</keyword>
<feature type="compositionally biased region" description="Pro residues" evidence="1">
    <location>
        <begin position="68"/>
        <end position="79"/>
    </location>
</feature>
<organism evidence="3 4">
    <name type="scientific">Pseudonocardia zijingensis</name>
    <dbReference type="NCBI Taxonomy" id="153376"/>
    <lineage>
        <taxon>Bacteria</taxon>
        <taxon>Bacillati</taxon>
        <taxon>Actinomycetota</taxon>
        <taxon>Actinomycetes</taxon>
        <taxon>Pseudonocardiales</taxon>
        <taxon>Pseudonocardiaceae</taxon>
        <taxon>Pseudonocardia</taxon>
    </lineage>
</organism>
<dbReference type="EMBL" id="BAAAHP010000092">
    <property type="protein sequence ID" value="GAA0938649.1"/>
    <property type="molecule type" value="Genomic_DNA"/>
</dbReference>
<accession>A0ABP4AMJ8</accession>
<dbReference type="Proteomes" id="UP001499967">
    <property type="component" value="Unassembled WGS sequence"/>
</dbReference>
<feature type="transmembrane region" description="Helical" evidence="2">
    <location>
        <begin position="91"/>
        <end position="116"/>
    </location>
</feature>
<keyword evidence="4" id="KW-1185">Reference proteome</keyword>
<comment type="caution">
    <text evidence="3">The sequence shown here is derived from an EMBL/GenBank/DDBJ whole genome shotgun (WGS) entry which is preliminary data.</text>
</comment>
<sequence length="117" mass="12655">MTQPWTPPDGLEQQPRGPQPCGPPRPPNGFPLQRTNGSHPQPWPQPRPSHGQPARPAGPGRHRAYEPPAEPAPQPPQPQPADRESDSRRRLVFGIVAGVVALALGLWSVAILFQVIG</sequence>
<dbReference type="RefSeq" id="WP_343942245.1">
    <property type="nucleotide sequence ID" value="NZ_BAAAHP010000092.1"/>
</dbReference>
<gene>
    <name evidence="3" type="ORF">GCM10009559_32510</name>
</gene>
<evidence type="ECO:0000256" key="2">
    <source>
        <dbReference type="SAM" id="Phobius"/>
    </source>
</evidence>
<keyword evidence="2" id="KW-0472">Membrane</keyword>
<proteinExistence type="predicted"/>
<feature type="region of interest" description="Disordered" evidence="1">
    <location>
        <begin position="1"/>
        <end position="86"/>
    </location>
</feature>
<reference evidence="4" key="1">
    <citation type="journal article" date="2019" name="Int. J. Syst. Evol. Microbiol.">
        <title>The Global Catalogue of Microorganisms (GCM) 10K type strain sequencing project: providing services to taxonomists for standard genome sequencing and annotation.</title>
        <authorList>
            <consortium name="The Broad Institute Genomics Platform"/>
            <consortium name="The Broad Institute Genome Sequencing Center for Infectious Disease"/>
            <person name="Wu L."/>
            <person name="Ma J."/>
        </authorList>
    </citation>
    <scope>NUCLEOTIDE SEQUENCE [LARGE SCALE GENOMIC DNA]</scope>
    <source>
        <strain evidence="4">JCM 11117</strain>
    </source>
</reference>
<evidence type="ECO:0000313" key="3">
    <source>
        <dbReference type="EMBL" id="GAA0938649.1"/>
    </source>
</evidence>
<protein>
    <submittedName>
        <fullName evidence="3">Uncharacterized protein</fullName>
    </submittedName>
</protein>
<evidence type="ECO:0000313" key="4">
    <source>
        <dbReference type="Proteomes" id="UP001499967"/>
    </source>
</evidence>